<protein>
    <submittedName>
        <fullName evidence="3">Alpha/beta hydrolase</fullName>
    </submittedName>
</protein>
<dbReference type="GO" id="GO:0016020">
    <property type="term" value="C:membrane"/>
    <property type="evidence" value="ECO:0007669"/>
    <property type="project" value="TreeGrafter"/>
</dbReference>
<dbReference type="PRINTS" id="PR00412">
    <property type="entry name" value="EPOXHYDRLASE"/>
</dbReference>
<dbReference type="KEGG" id="vff:VITFI_CDS2640"/>
<dbReference type="SUPFAM" id="SSF53474">
    <property type="entry name" value="alpha/beta-Hydrolases"/>
    <property type="match status" value="1"/>
</dbReference>
<reference evidence="3 4" key="1">
    <citation type="submission" date="2017-07" db="EMBL/GenBank/DDBJ databases">
        <title>Complete Genome Sequence of the cosmetic ferment Vitreoscilla filiformis (ATCC15551).</title>
        <authorList>
            <person name="Contreras S."/>
            <person name="Sagory-Zalkind P."/>
            <person name="Blanquart H."/>
            <person name="Iltis A."/>
            <person name="Morand S.C."/>
        </authorList>
    </citation>
    <scope>NUCLEOTIDE SEQUENCE [LARGE SCALE GENOMIC DNA]</scope>
    <source>
        <strain evidence="3 4">ATCC 15551</strain>
    </source>
</reference>
<feature type="compositionally biased region" description="Polar residues" evidence="1">
    <location>
        <begin position="1"/>
        <end position="11"/>
    </location>
</feature>
<gene>
    <name evidence="3" type="ORF">VITFI_CDS2640</name>
</gene>
<dbReference type="Proteomes" id="UP000199729">
    <property type="component" value="Chromosome"/>
</dbReference>
<evidence type="ECO:0000259" key="2">
    <source>
        <dbReference type="Pfam" id="PF00561"/>
    </source>
</evidence>
<dbReference type="PANTHER" id="PTHR43798">
    <property type="entry name" value="MONOACYLGLYCEROL LIPASE"/>
    <property type="match status" value="1"/>
</dbReference>
<proteinExistence type="predicted"/>
<evidence type="ECO:0000256" key="1">
    <source>
        <dbReference type="SAM" id="MobiDB-lite"/>
    </source>
</evidence>
<dbReference type="PRINTS" id="PR00111">
    <property type="entry name" value="ABHYDROLASE"/>
</dbReference>
<dbReference type="GO" id="GO:0016787">
    <property type="term" value="F:hydrolase activity"/>
    <property type="evidence" value="ECO:0007669"/>
    <property type="project" value="UniProtKB-KW"/>
</dbReference>
<dbReference type="InterPro" id="IPR029058">
    <property type="entry name" value="AB_hydrolase_fold"/>
</dbReference>
<dbReference type="InterPro" id="IPR050266">
    <property type="entry name" value="AB_hydrolase_sf"/>
</dbReference>
<accession>A0A221KHU5</accession>
<dbReference type="PANTHER" id="PTHR43798:SF33">
    <property type="entry name" value="HYDROLASE, PUTATIVE (AFU_ORTHOLOGUE AFUA_2G14860)-RELATED"/>
    <property type="match status" value="1"/>
</dbReference>
<dbReference type="EMBL" id="CP022423">
    <property type="protein sequence ID" value="ASM78417.1"/>
    <property type="molecule type" value="Genomic_DNA"/>
</dbReference>
<dbReference type="AlphaFoldDB" id="A0A221KHU5"/>
<name>A0A221KHU5_VITFI</name>
<feature type="domain" description="AB hydrolase-1" evidence="2">
    <location>
        <begin position="47"/>
        <end position="305"/>
    </location>
</feature>
<keyword evidence="3" id="KW-0378">Hydrolase</keyword>
<dbReference type="Gene3D" id="3.40.50.1820">
    <property type="entry name" value="alpha/beta hydrolase"/>
    <property type="match status" value="1"/>
</dbReference>
<dbReference type="InterPro" id="IPR000073">
    <property type="entry name" value="AB_hydrolase_1"/>
</dbReference>
<dbReference type="Pfam" id="PF00561">
    <property type="entry name" value="Abhydrolase_1"/>
    <property type="match status" value="1"/>
</dbReference>
<sequence>MFSMIDSSSPDSRPGQRPGRSVHLPVRGWHYHLTVWGEVSLITPERPALVLCHGWMDVGTSFQFLVDALAALEGPTRCIIAPDWRGYGRTQGPACDNYWFPDYLGDLEALLHHPELGLPANLPIDLLGHSMGGNVAMMYAGIRPQRIRRLINLEGFGMPASRPEQAPARLAQWLDALATPQYLKSYASLADVAERLCHNNPRLSRARAEWLAPHWATQREDGRWHLLSDPAHKRIGAQLYRVEEVLACWRHITAPVLWMDGDLTDTRQWWGDRYPRSEFEQRLSHVPHVKRHRLSPCGHMLHHDQPEAVAAHLLDFLQAPADQLASRG</sequence>
<dbReference type="InterPro" id="IPR000639">
    <property type="entry name" value="Epox_hydrolase-like"/>
</dbReference>
<evidence type="ECO:0000313" key="4">
    <source>
        <dbReference type="Proteomes" id="UP000199729"/>
    </source>
</evidence>
<evidence type="ECO:0000313" key="3">
    <source>
        <dbReference type="EMBL" id="ASM78417.1"/>
    </source>
</evidence>
<organism evidence="3 4">
    <name type="scientific">Vitreoscilla filiformis</name>
    <dbReference type="NCBI Taxonomy" id="63"/>
    <lineage>
        <taxon>Bacteria</taxon>
        <taxon>Pseudomonadati</taxon>
        <taxon>Pseudomonadota</taxon>
        <taxon>Betaproteobacteria</taxon>
        <taxon>Neisseriales</taxon>
        <taxon>Neisseriaceae</taxon>
        <taxon>Vitreoscilla</taxon>
    </lineage>
</organism>
<keyword evidence="4" id="KW-1185">Reference proteome</keyword>
<feature type="region of interest" description="Disordered" evidence="1">
    <location>
        <begin position="1"/>
        <end position="20"/>
    </location>
</feature>